<dbReference type="OMA" id="CATCQER"/>
<dbReference type="InterPro" id="IPR036397">
    <property type="entry name" value="RNaseH_sf"/>
</dbReference>
<dbReference type="OrthoDB" id="2286242at2759"/>
<evidence type="ECO:0000256" key="1">
    <source>
        <dbReference type="ARBA" id="ARBA00012493"/>
    </source>
</evidence>
<evidence type="ECO:0000259" key="3">
    <source>
        <dbReference type="PROSITE" id="PS50994"/>
    </source>
</evidence>
<dbReference type="InterPro" id="IPR050951">
    <property type="entry name" value="Retrovirus_Pol_polyprotein"/>
</dbReference>
<dbReference type="GO" id="GO:0015074">
    <property type="term" value="P:DNA integration"/>
    <property type="evidence" value="ECO:0007669"/>
    <property type="project" value="InterPro"/>
</dbReference>
<dbReference type="EMBL" id="GL732694">
    <property type="protein sequence ID" value="EFX66789.1"/>
    <property type="molecule type" value="Genomic_DNA"/>
</dbReference>
<gene>
    <name evidence="4" type="ORF">DAPPUDRAFT_262576</name>
</gene>
<dbReference type="PROSITE" id="PS50994">
    <property type="entry name" value="INTEGRASE"/>
    <property type="match status" value="1"/>
</dbReference>
<reference evidence="4 5" key="1">
    <citation type="journal article" date="2011" name="Science">
        <title>The ecoresponsive genome of Daphnia pulex.</title>
        <authorList>
            <person name="Colbourne J.K."/>
            <person name="Pfrender M.E."/>
            <person name="Gilbert D."/>
            <person name="Thomas W.K."/>
            <person name="Tucker A."/>
            <person name="Oakley T.H."/>
            <person name="Tokishita S."/>
            <person name="Aerts A."/>
            <person name="Arnold G.J."/>
            <person name="Basu M.K."/>
            <person name="Bauer D.J."/>
            <person name="Caceres C.E."/>
            <person name="Carmel L."/>
            <person name="Casola C."/>
            <person name="Choi J.H."/>
            <person name="Detter J.C."/>
            <person name="Dong Q."/>
            <person name="Dusheyko S."/>
            <person name="Eads B.D."/>
            <person name="Frohlich T."/>
            <person name="Geiler-Samerotte K.A."/>
            <person name="Gerlach D."/>
            <person name="Hatcher P."/>
            <person name="Jogdeo S."/>
            <person name="Krijgsveld J."/>
            <person name="Kriventseva E.V."/>
            <person name="Kultz D."/>
            <person name="Laforsch C."/>
            <person name="Lindquist E."/>
            <person name="Lopez J."/>
            <person name="Manak J.R."/>
            <person name="Muller J."/>
            <person name="Pangilinan J."/>
            <person name="Patwardhan R.P."/>
            <person name="Pitluck S."/>
            <person name="Pritham E.J."/>
            <person name="Rechtsteiner A."/>
            <person name="Rho M."/>
            <person name="Rogozin I.B."/>
            <person name="Sakarya O."/>
            <person name="Salamov A."/>
            <person name="Schaack S."/>
            <person name="Shapiro H."/>
            <person name="Shiga Y."/>
            <person name="Skalitzky C."/>
            <person name="Smith Z."/>
            <person name="Souvorov A."/>
            <person name="Sung W."/>
            <person name="Tang Z."/>
            <person name="Tsuchiya D."/>
            <person name="Tu H."/>
            <person name="Vos H."/>
            <person name="Wang M."/>
            <person name="Wolf Y.I."/>
            <person name="Yamagata H."/>
            <person name="Yamada T."/>
            <person name="Ye Y."/>
            <person name="Shaw J.R."/>
            <person name="Andrews J."/>
            <person name="Crease T.J."/>
            <person name="Tang H."/>
            <person name="Lucas S.M."/>
            <person name="Robertson H.M."/>
            <person name="Bork P."/>
            <person name="Koonin E.V."/>
            <person name="Zdobnov E.M."/>
            <person name="Grigoriev I.V."/>
            <person name="Lynch M."/>
            <person name="Boore J.L."/>
        </authorList>
    </citation>
    <scope>NUCLEOTIDE SEQUENCE [LARGE SCALE GENOMIC DNA]</scope>
</reference>
<dbReference type="InterPro" id="IPR041588">
    <property type="entry name" value="Integrase_H2C2"/>
</dbReference>
<dbReference type="AlphaFoldDB" id="E9HN84"/>
<feature type="domain" description="Integrase catalytic" evidence="3">
    <location>
        <begin position="56"/>
        <end position="157"/>
    </location>
</feature>
<name>E9HN84_DAPPU</name>
<keyword evidence="5" id="KW-1185">Reference proteome</keyword>
<dbReference type="Gene3D" id="3.30.420.10">
    <property type="entry name" value="Ribonuclease H-like superfamily/Ribonuclease H"/>
    <property type="match status" value="1"/>
</dbReference>
<dbReference type="GO" id="GO:0003676">
    <property type="term" value="F:nucleic acid binding"/>
    <property type="evidence" value="ECO:0007669"/>
    <property type="project" value="InterPro"/>
</dbReference>
<dbReference type="InterPro" id="IPR012337">
    <property type="entry name" value="RNaseH-like_sf"/>
</dbReference>
<dbReference type="PANTHER" id="PTHR37984">
    <property type="entry name" value="PROTEIN CBG26694"/>
    <property type="match status" value="1"/>
</dbReference>
<dbReference type="GO" id="GO:0003964">
    <property type="term" value="F:RNA-directed DNA polymerase activity"/>
    <property type="evidence" value="ECO:0007669"/>
    <property type="project" value="UniProtKB-EC"/>
</dbReference>
<dbReference type="eggNOG" id="KOG0017">
    <property type="taxonomic scope" value="Eukaryota"/>
</dbReference>
<dbReference type="SUPFAM" id="SSF53098">
    <property type="entry name" value="Ribonuclease H-like"/>
    <property type="match status" value="1"/>
</dbReference>
<dbReference type="PhylomeDB" id="E9HN84"/>
<dbReference type="KEGG" id="dpx:DAPPUDRAFT_262576"/>
<dbReference type="HOGENOM" id="CLU_1556834_0_0_1"/>
<dbReference type="Proteomes" id="UP000000305">
    <property type="component" value="Unassembled WGS sequence"/>
</dbReference>
<accession>E9HN84</accession>
<dbReference type="InParanoid" id="E9HN84"/>
<organism evidence="4 5">
    <name type="scientific">Daphnia pulex</name>
    <name type="common">Water flea</name>
    <dbReference type="NCBI Taxonomy" id="6669"/>
    <lineage>
        <taxon>Eukaryota</taxon>
        <taxon>Metazoa</taxon>
        <taxon>Ecdysozoa</taxon>
        <taxon>Arthropoda</taxon>
        <taxon>Crustacea</taxon>
        <taxon>Branchiopoda</taxon>
        <taxon>Diplostraca</taxon>
        <taxon>Cladocera</taxon>
        <taxon>Anomopoda</taxon>
        <taxon>Daphniidae</taxon>
        <taxon>Daphnia</taxon>
    </lineage>
</organism>
<dbReference type="PANTHER" id="PTHR37984:SF7">
    <property type="entry name" value="INTEGRASE CATALYTIC DOMAIN-CONTAINING PROTEIN"/>
    <property type="match status" value="1"/>
</dbReference>
<dbReference type="EC" id="2.7.7.49" evidence="1"/>
<dbReference type="Gene3D" id="1.10.340.70">
    <property type="match status" value="1"/>
</dbReference>
<evidence type="ECO:0000313" key="5">
    <source>
        <dbReference type="Proteomes" id="UP000000305"/>
    </source>
</evidence>
<evidence type="ECO:0000313" key="4">
    <source>
        <dbReference type="EMBL" id="EFX66789.1"/>
    </source>
</evidence>
<dbReference type="STRING" id="6669.E9HN84"/>
<protein>
    <recommendedName>
        <fullName evidence="1">RNA-directed DNA polymerase</fullName>
        <ecNumber evidence="1">2.7.7.49</ecNumber>
    </recommendedName>
</protein>
<sequence>MLNKLHAAHQGIFRTKRRAQQTIYWPEITNNVTMLIKRCATCQERLPSHCQEPMMSDPPPTYVFQDVSADLFQHGSLHVLVYADRLSGWPVVHQWRRDPTAREVVQAVVSNFVELGVPMRFRSDGGAPFSAGIFKEALKRWGVEWGSLSPHYPQSNGGEGGKGVGGKARTVR</sequence>
<dbReference type="Pfam" id="PF17921">
    <property type="entry name" value="Integrase_H2C2"/>
    <property type="match status" value="1"/>
</dbReference>
<proteinExistence type="predicted"/>
<evidence type="ECO:0000256" key="2">
    <source>
        <dbReference type="SAM" id="MobiDB-lite"/>
    </source>
</evidence>
<dbReference type="InterPro" id="IPR001584">
    <property type="entry name" value="Integrase_cat-core"/>
</dbReference>
<feature type="region of interest" description="Disordered" evidence="2">
    <location>
        <begin position="152"/>
        <end position="172"/>
    </location>
</feature>
<feature type="compositionally biased region" description="Gly residues" evidence="2">
    <location>
        <begin position="157"/>
        <end position="166"/>
    </location>
</feature>